<keyword evidence="2" id="KW-1185">Reference proteome</keyword>
<organism evidence="1 2">
    <name type="scientific">Fistulina hepatica ATCC 64428</name>
    <dbReference type="NCBI Taxonomy" id="1128425"/>
    <lineage>
        <taxon>Eukaryota</taxon>
        <taxon>Fungi</taxon>
        <taxon>Dikarya</taxon>
        <taxon>Basidiomycota</taxon>
        <taxon>Agaricomycotina</taxon>
        <taxon>Agaricomycetes</taxon>
        <taxon>Agaricomycetidae</taxon>
        <taxon>Agaricales</taxon>
        <taxon>Fistulinaceae</taxon>
        <taxon>Fistulina</taxon>
    </lineage>
</organism>
<dbReference type="Gene3D" id="3.80.10.10">
    <property type="entry name" value="Ribonuclease Inhibitor"/>
    <property type="match status" value="1"/>
</dbReference>
<protein>
    <submittedName>
        <fullName evidence="1">Uncharacterized protein</fullName>
    </submittedName>
</protein>
<dbReference type="AlphaFoldDB" id="A0A0D7AC57"/>
<evidence type="ECO:0000313" key="1">
    <source>
        <dbReference type="EMBL" id="KIY48418.1"/>
    </source>
</evidence>
<gene>
    <name evidence="1" type="ORF">FISHEDRAFT_58920</name>
</gene>
<dbReference type="InterPro" id="IPR032675">
    <property type="entry name" value="LRR_dom_sf"/>
</dbReference>
<name>A0A0D7AC57_9AGAR</name>
<reference evidence="1 2" key="1">
    <citation type="journal article" date="2015" name="Fungal Genet. Biol.">
        <title>Evolution of novel wood decay mechanisms in Agaricales revealed by the genome sequences of Fistulina hepatica and Cylindrobasidium torrendii.</title>
        <authorList>
            <person name="Floudas D."/>
            <person name="Held B.W."/>
            <person name="Riley R."/>
            <person name="Nagy L.G."/>
            <person name="Koehler G."/>
            <person name="Ransdell A.S."/>
            <person name="Younus H."/>
            <person name="Chow J."/>
            <person name="Chiniquy J."/>
            <person name="Lipzen A."/>
            <person name="Tritt A."/>
            <person name="Sun H."/>
            <person name="Haridas S."/>
            <person name="LaButti K."/>
            <person name="Ohm R.A."/>
            <person name="Kues U."/>
            <person name="Blanchette R.A."/>
            <person name="Grigoriev I.V."/>
            <person name="Minto R.E."/>
            <person name="Hibbett D.S."/>
        </authorList>
    </citation>
    <scope>NUCLEOTIDE SEQUENCE [LARGE SCALE GENOMIC DNA]</scope>
    <source>
        <strain evidence="1 2">ATCC 64428</strain>
    </source>
</reference>
<evidence type="ECO:0000313" key="2">
    <source>
        <dbReference type="Proteomes" id="UP000054144"/>
    </source>
</evidence>
<proteinExistence type="predicted"/>
<dbReference type="SUPFAM" id="SSF52047">
    <property type="entry name" value="RNI-like"/>
    <property type="match status" value="1"/>
</dbReference>
<accession>A0A0D7AC57</accession>
<dbReference type="OrthoDB" id="3235026at2759"/>
<sequence length="408" mass="44849">MPSWNSLPSELKFCIIGNLDTSDVGALSMVNQAAYTACVSATFRVVKLKTPQALRSFVENVPPNYYRYIRELEISGPSSQQLAIILAACTAIETVIVLEAGSLDKTIIPCFARLSSLRRLTLNNCNMTQNMPLSERVAVAIAASIPCLQHLTLDSITRSALHAPELVGAYPCVPLVRGDDDVPDHPLLGRDLCLPMLLRIPTLRHLAVRDTHLGDPRWMTTPVECQLQVLDLGSCFEASEDSNRVCIERIMSAVGPTVDEFSLMTAVSDARFSREKDTPMPCLRKLHISPFFPVDSVVDTMDHLAGSPIESVSMQCYDDDVADVCAAVEDFLGLRASRGADYYSHLSRIDLTITGDGNHVARAQATKKLQDFCRNLGIGLPSLSRRARSATMSIIDERVATRLRRMTV</sequence>
<dbReference type="Proteomes" id="UP000054144">
    <property type="component" value="Unassembled WGS sequence"/>
</dbReference>
<dbReference type="EMBL" id="KN881833">
    <property type="protein sequence ID" value="KIY48418.1"/>
    <property type="molecule type" value="Genomic_DNA"/>
</dbReference>